<comment type="caution">
    <text evidence="1">The sequence shown here is derived from an EMBL/GenBank/DDBJ whole genome shotgun (WGS) entry which is preliminary data.</text>
</comment>
<protein>
    <submittedName>
        <fullName evidence="1">Uncharacterized protein</fullName>
    </submittedName>
</protein>
<evidence type="ECO:0000313" key="2">
    <source>
        <dbReference type="Proteomes" id="UP001500665"/>
    </source>
</evidence>
<proteinExistence type="predicted"/>
<accession>A0ABP4C3C9</accession>
<reference evidence="2" key="1">
    <citation type="journal article" date="2019" name="Int. J. Syst. Evol. Microbiol.">
        <title>The Global Catalogue of Microorganisms (GCM) 10K type strain sequencing project: providing services to taxonomists for standard genome sequencing and annotation.</title>
        <authorList>
            <consortium name="The Broad Institute Genomics Platform"/>
            <consortium name="The Broad Institute Genome Sequencing Center for Infectious Disease"/>
            <person name="Wu L."/>
            <person name="Ma J."/>
        </authorList>
    </citation>
    <scope>NUCLEOTIDE SEQUENCE [LARGE SCALE GENOMIC DNA]</scope>
    <source>
        <strain evidence="2">JCM 10696</strain>
    </source>
</reference>
<sequence>MDGTEPALRAGQTKSLEKTWEITYQGLESHVPADRDIPPGWDHEGPTWLATFTLRNLLKEPVRIRPTMAVQSGEGVAGVFGGFLAYEGASDLKPDDRLELRALVGTQGTDGVKLVLDLGAESPAKVVLMG</sequence>
<keyword evidence="2" id="KW-1185">Reference proteome</keyword>
<gene>
    <name evidence="1" type="ORF">GCM10009550_50990</name>
</gene>
<dbReference type="Proteomes" id="UP001500665">
    <property type="component" value="Unassembled WGS sequence"/>
</dbReference>
<dbReference type="EMBL" id="BAAAHH010000023">
    <property type="protein sequence ID" value="GAA0960178.1"/>
    <property type="molecule type" value="Genomic_DNA"/>
</dbReference>
<evidence type="ECO:0000313" key="1">
    <source>
        <dbReference type="EMBL" id="GAA0960178.1"/>
    </source>
</evidence>
<name>A0ABP4C3C9_9ACTN</name>
<organism evidence="1 2">
    <name type="scientific">Actinocorallia libanotica</name>
    <dbReference type="NCBI Taxonomy" id="46162"/>
    <lineage>
        <taxon>Bacteria</taxon>
        <taxon>Bacillati</taxon>
        <taxon>Actinomycetota</taxon>
        <taxon>Actinomycetes</taxon>
        <taxon>Streptosporangiales</taxon>
        <taxon>Thermomonosporaceae</taxon>
        <taxon>Actinocorallia</taxon>
    </lineage>
</organism>